<evidence type="ECO:0000256" key="5">
    <source>
        <dbReference type="NCBIfam" id="TIGR00658"/>
    </source>
</evidence>
<accession>A0A378JJF4</accession>
<dbReference type="RefSeq" id="WP_115331082.1">
    <property type="nucleotide sequence ID" value="NZ_CAAAHP010000001.1"/>
</dbReference>
<dbReference type="EC" id="2.1.3.3" evidence="2 5"/>
<evidence type="ECO:0000259" key="8">
    <source>
        <dbReference type="Pfam" id="PF02729"/>
    </source>
</evidence>
<keyword evidence="3 6" id="KW-0808">Transferase</keyword>
<dbReference type="InterPro" id="IPR006130">
    <property type="entry name" value="Asp/Orn_carbamoylTrfase"/>
</dbReference>
<evidence type="ECO:0000313" key="9">
    <source>
        <dbReference type="EMBL" id="STX51446.1"/>
    </source>
</evidence>
<comment type="catalytic activity">
    <reaction evidence="4">
        <text>carbamoyl phosphate + L-ornithine = L-citrulline + phosphate + H(+)</text>
        <dbReference type="Rhea" id="RHEA:19513"/>
        <dbReference type="ChEBI" id="CHEBI:15378"/>
        <dbReference type="ChEBI" id="CHEBI:43474"/>
        <dbReference type="ChEBI" id="CHEBI:46911"/>
        <dbReference type="ChEBI" id="CHEBI:57743"/>
        <dbReference type="ChEBI" id="CHEBI:58228"/>
        <dbReference type="EC" id="2.1.3.3"/>
    </reaction>
</comment>
<evidence type="ECO:0000256" key="1">
    <source>
        <dbReference type="ARBA" id="ARBA00007805"/>
    </source>
</evidence>
<dbReference type="GO" id="GO:0042450">
    <property type="term" value="P:L-arginine biosynthetic process via ornithine"/>
    <property type="evidence" value="ECO:0007669"/>
    <property type="project" value="UniProtKB-UniRule"/>
</dbReference>
<protein>
    <recommendedName>
        <fullName evidence="2 5">Ornithine carbamoyltransferase</fullName>
        <ecNumber evidence="2 5">2.1.3.3</ecNumber>
    </recommendedName>
</protein>
<reference evidence="9 10" key="1">
    <citation type="submission" date="2018-06" db="EMBL/GenBank/DDBJ databases">
        <authorList>
            <consortium name="Pathogen Informatics"/>
            <person name="Doyle S."/>
        </authorList>
    </citation>
    <scope>NUCLEOTIDE SEQUENCE [LARGE SCALE GENOMIC DNA]</scope>
    <source>
        <strain evidence="9 10">NCTC13316</strain>
    </source>
</reference>
<dbReference type="SUPFAM" id="SSF53671">
    <property type="entry name" value="Aspartate/ornithine carbamoyltransferase"/>
    <property type="match status" value="1"/>
</dbReference>
<dbReference type="GO" id="GO:0004585">
    <property type="term" value="F:ornithine carbamoyltransferase activity"/>
    <property type="evidence" value="ECO:0007669"/>
    <property type="project" value="UniProtKB-UniRule"/>
</dbReference>
<dbReference type="InterPro" id="IPR002292">
    <property type="entry name" value="Orn/put_carbamltrans"/>
</dbReference>
<dbReference type="InterPro" id="IPR006132">
    <property type="entry name" value="Asp/Orn_carbamoyltranf_P-bd"/>
</dbReference>
<feature type="domain" description="Aspartate/ornithine carbamoyltransferase carbamoyl-P binding" evidence="8">
    <location>
        <begin position="23"/>
        <end position="158"/>
    </location>
</feature>
<evidence type="ECO:0000256" key="2">
    <source>
        <dbReference type="ARBA" id="ARBA00013007"/>
    </source>
</evidence>
<feature type="domain" description="Aspartate/ornithine carbamoyltransferase Asp/Orn-binding" evidence="7">
    <location>
        <begin position="165"/>
        <end position="313"/>
    </location>
</feature>
<dbReference type="PANTHER" id="PTHR45753:SF3">
    <property type="entry name" value="ORNITHINE TRANSCARBAMYLASE, MITOCHONDRIAL"/>
    <property type="match status" value="1"/>
</dbReference>
<dbReference type="InterPro" id="IPR036901">
    <property type="entry name" value="Asp/Orn_carbamoylTrfase_sf"/>
</dbReference>
<dbReference type="InterPro" id="IPR006131">
    <property type="entry name" value="Asp_carbamoyltransf_Asp/Orn-bd"/>
</dbReference>
<dbReference type="EMBL" id="UGOD01000001">
    <property type="protein sequence ID" value="STX51446.1"/>
    <property type="molecule type" value="Genomic_DNA"/>
</dbReference>
<organism evidence="9 10">
    <name type="scientific">Legionella busanensis</name>
    <dbReference type="NCBI Taxonomy" id="190655"/>
    <lineage>
        <taxon>Bacteria</taxon>
        <taxon>Pseudomonadati</taxon>
        <taxon>Pseudomonadota</taxon>
        <taxon>Gammaproteobacteria</taxon>
        <taxon>Legionellales</taxon>
        <taxon>Legionellaceae</taxon>
        <taxon>Legionella</taxon>
    </lineage>
</organism>
<name>A0A378JJF4_9GAMM</name>
<dbReference type="Gene3D" id="3.40.50.1370">
    <property type="entry name" value="Aspartate/ornithine carbamoyltransferase"/>
    <property type="match status" value="2"/>
</dbReference>
<evidence type="ECO:0000259" key="7">
    <source>
        <dbReference type="Pfam" id="PF00185"/>
    </source>
</evidence>
<proteinExistence type="inferred from homology"/>
<comment type="similarity">
    <text evidence="1">Belongs to the aspartate/ornithine carbamoyltransferase superfamily. OTCase family.</text>
</comment>
<sequence>MALLNLANNIYPKSSATHVVNVKHLLTGKELSAADIENILCLADNMKRNPSNYQNTLEKKVLAMIFEKPSFRTRLSFNLAIETLGGIAVESISNTRKTEEPKDFIRVLNGYCDFVMIRTHADKQLQEMAQYATIPIINGLTALYHPCQILADLLTLKEHFGKLNELTLAYIGDGNNILHSLLIMAPRVGITIHYCCPKGHEPDATILSESKKLFPDQIHCFTTPALAVQNVQAVYTDVWVSMGFEGQTSQSNFANFQVNEALMGQAKPEAVFMHCMPMERGKEVSTTLPDSSQSIIFKQSENRLHIQKAILLFLKSFY</sequence>
<dbReference type="GO" id="GO:0016597">
    <property type="term" value="F:amino acid binding"/>
    <property type="evidence" value="ECO:0007669"/>
    <property type="project" value="InterPro"/>
</dbReference>
<dbReference type="PANTHER" id="PTHR45753">
    <property type="entry name" value="ORNITHINE CARBAMOYLTRANSFERASE, MITOCHONDRIAL"/>
    <property type="match status" value="1"/>
</dbReference>
<dbReference type="GO" id="GO:0019240">
    <property type="term" value="P:citrulline biosynthetic process"/>
    <property type="evidence" value="ECO:0007669"/>
    <property type="project" value="TreeGrafter"/>
</dbReference>
<dbReference type="Proteomes" id="UP000254794">
    <property type="component" value="Unassembled WGS sequence"/>
</dbReference>
<dbReference type="NCBIfam" id="NF001986">
    <property type="entry name" value="PRK00779.1"/>
    <property type="match status" value="1"/>
</dbReference>
<keyword evidence="10" id="KW-1185">Reference proteome</keyword>
<dbReference type="NCBIfam" id="TIGR00658">
    <property type="entry name" value="orni_carb_tr"/>
    <property type="match status" value="1"/>
</dbReference>
<dbReference type="OrthoDB" id="9774690at2"/>
<dbReference type="PRINTS" id="PR00102">
    <property type="entry name" value="OTCASE"/>
</dbReference>
<dbReference type="Pfam" id="PF00185">
    <property type="entry name" value="OTCace"/>
    <property type="match status" value="1"/>
</dbReference>
<gene>
    <name evidence="9" type="primary">argF</name>
    <name evidence="9" type="ORF">NCTC13316_01541</name>
</gene>
<evidence type="ECO:0000313" key="10">
    <source>
        <dbReference type="Proteomes" id="UP000254794"/>
    </source>
</evidence>
<dbReference type="Pfam" id="PF02729">
    <property type="entry name" value="OTCace_N"/>
    <property type="match status" value="1"/>
</dbReference>
<dbReference type="AlphaFoldDB" id="A0A378JJF4"/>
<dbReference type="PRINTS" id="PR00100">
    <property type="entry name" value="AOTCASE"/>
</dbReference>
<evidence type="ECO:0000256" key="3">
    <source>
        <dbReference type="ARBA" id="ARBA00022679"/>
    </source>
</evidence>
<dbReference type="FunFam" id="3.40.50.1370:FF:000008">
    <property type="entry name" value="Ornithine carbamoyltransferase"/>
    <property type="match status" value="1"/>
</dbReference>
<evidence type="ECO:0000256" key="4">
    <source>
        <dbReference type="ARBA" id="ARBA00048772"/>
    </source>
</evidence>
<evidence type="ECO:0000256" key="6">
    <source>
        <dbReference type="RuleBase" id="RU003634"/>
    </source>
</evidence>